<sequence length="93" mass="10416">MNEDDSGIITPHFHDPVVFEKLIAYCSDQAHSSVDKDVMLCGVKMRKLRSTIDPELKNYTVTKETLETAIKIAVVLCEDASGELIGTYRDQNL</sequence>
<evidence type="ECO:0000256" key="1">
    <source>
        <dbReference type="ARBA" id="ARBA00001933"/>
    </source>
</evidence>
<dbReference type="PANTHER" id="PTHR11999:SF167">
    <property type="entry name" value="AROMATIC-L-AMINO-ACID DECARBOXYLASE"/>
    <property type="match status" value="1"/>
</dbReference>
<evidence type="ECO:0000256" key="2">
    <source>
        <dbReference type="ARBA" id="ARBA00011738"/>
    </source>
</evidence>
<name>A0A2G9TA71_TELCI</name>
<evidence type="ECO:0000256" key="5">
    <source>
        <dbReference type="ARBA" id="ARBA00022898"/>
    </source>
</evidence>
<keyword evidence="6 10" id="KW-0456">Lyase</keyword>
<evidence type="ECO:0000256" key="4">
    <source>
        <dbReference type="ARBA" id="ARBA00022793"/>
    </source>
</evidence>
<reference evidence="11 12" key="1">
    <citation type="submission" date="2015-09" db="EMBL/GenBank/DDBJ databases">
        <title>Draft genome of the parasitic nematode Teladorsagia circumcincta isolate WARC Sus (inbred).</title>
        <authorList>
            <person name="Mitreva M."/>
        </authorList>
    </citation>
    <scope>NUCLEOTIDE SEQUENCE [LARGE SCALE GENOMIC DNA]</scope>
    <source>
        <strain evidence="11 12">S</strain>
    </source>
</reference>
<dbReference type="Pfam" id="PF00282">
    <property type="entry name" value="Pyridoxal_deC"/>
    <property type="match status" value="1"/>
</dbReference>
<organism evidence="11 12">
    <name type="scientific">Teladorsagia circumcincta</name>
    <name type="common">Brown stomach worm</name>
    <name type="synonym">Ostertagia circumcincta</name>
    <dbReference type="NCBI Taxonomy" id="45464"/>
    <lineage>
        <taxon>Eukaryota</taxon>
        <taxon>Metazoa</taxon>
        <taxon>Ecdysozoa</taxon>
        <taxon>Nematoda</taxon>
        <taxon>Chromadorea</taxon>
        <taxon>Rhabditida</taxon>
        <taxon>Rhabditina</taxon>
        <taxon>Rhabditomorpha</taxon>
        <taxon>Strongyloidea</taxon>
        <taxon>Trichostrongylidae</taxon>
        <taxon>Teladorsagia</taxon>
    </lineage>
</organism>
<evidence type="ECO:0000313" key="11">
    <source>
        <dbReference type="EMBL" id="PIO54778.1"/>
    </source>
</evidence>
<evidence type="ECO:0000256" key="6">
    <source>
        <dbReference type="ARBA" id="ARBA00023239"/>
    </source>
</evidence>
<evidence type="ECO:0000313" key="12">
    <source>
        <dbReference type="Proteomes" id="UP000230423"/>
    </source>
</evidence>
<protein>
    <recommendedName>
        <fullName evidence="8">Aromatic-L-amino-acid decarboxylase</fullName>
        <ecNumber evidence="7">4.1.1.28</ecNumber>
    </recommendedName>
    <alternativeName>
        <fullName evidence="9">DOPA decarboxylase</fullName>
    </alternativeName>
</protein>
<evidence type="ECO:0000256" key="7">
    <source>
        <dbReference type="ARBA" id="ARBA00038886"/>
    </source>
</evidence>
<dbReference type="GO" id="GO:0042427">
    <property type="term" value="P:serotonin biosynthetic process"/>
    <property type="evidence" value="ECO:0007669"/>
    <property type="project" value="TreeGrafter"/>
</dbReference>
<comment type="similarity">
    <text evidence="10">Belongs to the group II decarboxylase family.</text>
</comment>
<accession>A0A2G9TA71</accession>
<dbReference type="EC" id="4.1.1.28" evidence="7"/>
<comment type="cofactor">
    <cofactor evidence="1 10">
        <name>pyridoxal 5'-phosphate</name>
        <dbReference type="ChEBI" id="CHEBI:597326"/>
    </cofactor>
</comment>
<dbReference type="SUPFAM" id="SSF53383">
    <property type="entry name" value="PLP-dependent transferases"/>
    <property type="match status" value="1"/>
</dbReference>
<evidence type="ECO:0000256" key="10">
    <source>
        <dbReference type="RuleBase" id="RU000382"/>
    </source>
</evidence>
<keyword evidence="5 10" id="KW-0663">Pyridoxal phosphate</keyword>
<gene>
    <name evidence="11" type="ORF">TELCIR_23850</name>
</gene>
<dbReference type="GO" id="GO:0030170">
    <property type="term" value="F:pyridoxal phosphate binding"/>
    <property type="evidence" value="ECO:0007669"/>
    <property type="project" value="InterPro"/>
</dbReference>
<evidence type="ECO:0000256" key="9">
    <source>
        <dbReference type="ARBA" id="ARBA00041275"/>
    </source>
</evidence>
<dbReference type="PANTHER" id="PTHR11999">
    <property type="entry name" value="GROUP II PYRIDOXAL-5-PHOSPHATE DECARBOXYLASE"/>
    <property type="match status" value="1"/>
</dbReference>
<dbReference type="Gene3D" id="3.40.640.10">
    <property type="entry name" value="Type I PLP-dependent aspartate aminotransferase-like (Major domain)"/>
    <property type="match status" value="1"/>
</dbReference>
<dbReference type="GO" id="GO:0005737">
    <property type="term" value="C:cytoplasm"/>
    <property type="evidence" value="ECO:0007669"/>
    <property type="project" value="TreeGrafter"/>
</dbReference>
<dbReference type="AlphaFoldDB" id="A0A2G9TA71"/>
<evidence type="ECO:0000256" key="8">
    <source>
        <dbReference type="ARBA" id="ARBA00040968"/>
    </source>
</evidence>
<dbReference type="InterPro" id="IPR015424">
    <property type="entry name" value="PyrdxlP-dep_Trfase"/>
</dbReference>
<dbReference type="Proteomes" id="UP000230423">
    <property type="component" value="Unassembled WGS sequence"/>
</dbReference>
<dbReference type="GO" id="GO:0006584">
    <property type="term" value="P:catecholamine metabolic process"/>
    <property type="evidence" value="ECO:0007669"/>
    <property type="project" value="TreeGrafter"/>
</dbReference>
<dbReference type="InterPro" id="IPR015421">
    <property type="entry name" value="PyrdxlP-dep_Trfase_major"/>
</dbReference>
<proteinExistence type="inferred from homology"/>
<dbReference type="GO" id="GO:0019752">
    <property type="term" value="P:carboxylic acid metabolic process"/>
    <property type="evidence" value="ECO:0007669"/>
    <property type="project" value="InterPro"/>
</dbReference>
<dbReference type="InterPro" id="IPR010977">
    <property type="entry name" value="Aromatic_deC"/>
</dbReference>
<comment type="subunit">
    <text evidence="2">Homodimer.</text>
</comment>
<dbReference type="GO" id="GO:0004058">
    <property type="term" value="F:aromatic-L-amino-acid decarboxylase activity"/>
    <property type="evidence" value="ECO:0007669"/>
    <property type="project" value="TreeGrafter"/>
</dbReference>
<keyword evidence="4" id="KW-0210">Decarboxylase</keyword>
<dbReference type="OrthoDB" id="639767at2759"/>
<dbReference type="EMBL" id="KZ392598">
    <property type="protein sequence ID" value="PIO54778.1"/>
    <property type="molecule type" value="Genomic_DNA"/>
</dbReference>
<evidence type="ECO:0000256" key="3">
    <source>
        <dbReference type="ARBA" id="ARBA00022584"/>
    </source>
</evidence>
<dbReference type="InterPro" id="IPR002129">
    <property type="entry name" value="PyrdxlP-dep_de-COase"/>
</dbReference>
<keyword evidence="3" id="KW-0127">Catecholamine biosynthesis</keyword>
<keyword evidence="12" id="KW-1185">Reference proteome</keyword>